<accession>A0A430R6T6</accession>
<keyword evidence="4" id="KW-0503">Monooxygenase</keyword>
<dbReference type="Pfam" id="PF01494">
    <property type="entry name" value="FAD_binding_3"/>
    <property type="match status" value="1"/>
</dbReference>
<dbReference type="Proteomes" id="UP000286910">
    <property type="component" value="Unassembled WGS sequence"/>
</dbReference>
<dbReference type="SUPFAM" id="SSF54373">
    <property type="entry name" value="FAD-linked reductases, C-terminal domain"/>
    <property type="match status" value="1"/>
</dbReference>
<keyword evidence="2" id="KW-0520">NAD</keyword>
<organism evidence="4 5">
    <name type="scientific">Thermus scotoductus</name>
    <dbReference type="NCBI Taxonomy" id="37636"/>
    <lineage>
        <taxon>Bacteria</taxon>
        <taxon>Thermotogati</taxon>
        <taxon>Deinococcota</taxon>
        <taxon>Deinococci</taxon>
        <taxon>Thermales</taxon>
        <taxon>Thermaceae</taxon>
        <taxon>Thermus</taxon>
    </lineage>
</organism>
<dbReference type="InterPro" id="IPR036188">
    <property type="entry name" value="FAD/NAD-bd_sf"/>
</dbReference>
<protein>
    <submittedName>
        <fullName evidence="4">4-hydroxybenzoate 3-monooxygenase</fullName>
        <ecNumber evidence="4">1.14.13.2</ecNumber>
    </submittedName>
</protein>
<reference evidence="4 5" key="1">
    <citation type="journal article" date="2019" name="Extremophiles">
        <title>Biogeography of thermophiles and predominance of Thermus scotoductus in domestic water heaters.</title>
        <authorList>
            <person name="Wilpiszeski R.L."/>
            <person name="Zhang Z."/>
            <person name="House C.H."/>
        </authorList>
    </citation>
    <scope>NUCLEOTIDE SEQUENCE [LARGE SCALE GENOMIC DNA]</scope>
    <source>
        <strain evidence="4 5">32_S32</strain>
    </source>
</reference>
<evidence type="ECO:0000256" key="2">
    <source>
        <dbReference type="ARBA" id="ARBA00023027"/>
    </source>
</evidence>
<dbReference type="EC" id="1.14.13.2" evidence="4"/>
<dbReference type="PRINTS" id="PR00420">
    <property type="entry name" value="RNGMNOXGNASE"/>
</dbReference>
<name>A0A430R6T6_THESC</name>
<dbReference type="PANTHER" id="PTHR43476">
    <property type="entry name" value="3-(3-HYDROXY-PHENYL)PROPIONATE/3-HYDROXYCINNAMIC ACID HYDROXYLASE"/>
    <property type="match status" value="1"/>
</dbReference>
<dbReference type="InterPro" id="IPR050631">
    <property type="entry name" value="PheA/TfdB_FAD_monoxygenase"/>
</dbReference>
<dbReference type="EMBL" id="PELR01000210">
    <property type="protein sequence ID" value="RTH03084.1"/>
    <property type="molecule type" value="Genomic_DNA"/>
</dbReference>
<evidence type="ECO:0000313" key="5">
    <source>
        <dbReference type="Proteomes" id="UP000286910"/>
    </source>
</evidence>
<dbReference type="InterPro" id="IPR002938">
    <property type="entry name" value="FAD-bd"/>
</dbReference>
<keyword evidence="1 4" id="KW-0560">Oxidoreductase</keyword>
<sequence length="400" mass="45121">MRRIQVGIVGAGPAGLLLAHLLRQEGVEAVVLEAKSREYLETSPHRIRAGVLEHGAKEILRRAGVGDRMLARGLGHKGIYLGFDGQLLHLDFETLVGKGIWVYGQQYLVQDLIRHHLGVGGEVLFEHEAVDLEDLHTPNPTLVYRTPEGRIGRLRCEFVVAADGSHSSFRRFIPGQRVHEKVYPFAWLGILAEAPPAAEELIYASHPQGFALFSMRSPSLSRNYLQVDPRERLEDWPEERIWEELNLRLGGAAEIRPGPLLEKSLTPMRAWVVEPLHSGRFFVMGDAGHVVPPTGAKGLNLALCDAAVLYRAMCAFYKEGEAHLLDRYTQDVLRHVWQAELFSYWMTTLLHTLRDPFEERLRVAKLRHLAESPLLQGFLAENYVGLHTTVRYVDLIPVQP</sequence>
<dbReference type="Gene3D" id="3.30.9.10">
    <property type="entry name" value="D-Amino Acid Oxidase, subunit A, domain 2"/>
    <property type="match status" value="1"/>
</dbReference>
<dbReference type="NCBIfam" id="NF006091">
    <property type="entry name" value="PRK08243.1"/>
    <property type="match status" value="1"/>
</dbReference>
<dbReference type="SUPFAM" id="SSF51905">
    <property type="entry name" value="FAD/NAD(P)-binding domain"/>
    <property type="match status" value="1"/>
</dbReference>
<feature type="domain" description="FAD-binding" evidence="3">
    <location>
        <begin position="4"/>
        <end position="341"/>
    </location>
</feature>
<evidence type="ECO:0000256" key="1">
    <source>
        <dbReference type="ARBA" id="ARBA00023002"/>
    </source>
</evidence>
<gene>
    <name evidence="4" type="ORF">CSW45_07145</name>
</gene>
<dbReference type="AlphaFoldDB" id="A0A430R6T6"/>
<evidence type="ECO:0000259" key="3">
    <source>
        <dbReference type="Pfam" id="PF01494"/>
    </source>
</evidence>
<dbReference type="RefSeq" id="WP_126177931.1">
    <property type="nucleotide sequence ID" value="NZ_PELN01000144.1"/>
</dbReference>
<evidence type="ECO:0000313" key="4">
    <source>
        <dbReference type="EMBL" id="RTH03084.1"/>
    </source>
</evidence>
<comment type="caution">
    <text evidence="4">The sequence shown here is derived from an EMBL/GenBank/DDBJ whole genome shotgun (WGS) entry which is preliminary data.</text>
</comment>
<dbReference type="PANTHER" id="PTHR43476:SF4">
    <property type="entry name" value="BLR0106 PROTEIN"/>
    <property type="match status" value="1"/>
</dbReference>
<proteinExistence type="predicted"/>
<dbReference type="Gene3D" id="3.50.50.60">
    <property type="entry name" value="FAD/NAD(P)-binding domain"/>
    <property type="match status" value="1"/>
</dbReference>
<dbReference type="GO" id="GO:0018659">
    <property type="term" value="F:4-hydroxybenzoate 3-monooxygenase activity"/>
    <property type="evidence" value="ECO:0007669"/>
    <property type="project" value="UniProtKB-EC"/>
</dbReference>
<dbReference type="GO" id="GO:0071949">
    <property type="term" value="F:FAD binding"/>
    <property type="evidence" value="ECO:0007669"/>
    <property type="project" value="InterPro"/>
</dbReference>